<feature type="region of interest" description="Disordered" evidence="1">
    <location>
        <begin position="323"/>
        <end position="352"/>
    </location>
</feature>
<sequence>MSSYRDRYIARGIPPFDPSSCAPYPVGQVPQAGWYLIEPAGTYTIPVPDTSIAPDKRWDVDEVIDEAALQDICESYDPAVNGGNGIQVNNDHLYLRTTGDNPALGWCKALDYGQVDGRLYQAAYIAWVDDAHRDLNQGKYWAYSTEYKLADYQQAYKDGYRPTRLSGLAVTNNPDHEAQPGIIRQSAAGDVVVHSRSMSISHHHNNMSTQQRHQRVLHSEGTAPGDEDKNKVNDTNTNSDNPPPSNTEEEKKKEEAADTTNTNNDDNDETNCNSEDEGWLGICNEIAKVLNLSETATGDDILKAVTDLKTDFDLLKQQAAESGSATQAHSKAPLTRQLHNNQGGRRMDSKITPAGVVTHRTPEGKAVQIPQSDVDLVAHCRKAVDAEVTKHGRALTPGEYDRAWSRAAEEFAGRRRGNS</sequence>
<evidence type="ECO:0000313" key="2">
    <source>
        <dbReference type="EMBL" id="BDL44434.1"/>
    </source>
</evidence>
<feature type="region of interest" description="Disordered" evidence="1">
    <location>
        <begin position="201"/>
        <end position="273"/>
    </location>
</feature>
<reference evidence="2" key="1">
    <citation type="submission" date="2022-06" db="EMBL/GenBank/DDBJ databases">
        <title>Akkermansia biwalacus sp. nov., an anaerobic mucin-degrading bacterium isolated from human intestine.</title>
        <authorList>
            <person name="Kobayashi Y."/>
            <person name="Inoue S."/>
            <person name="Kawahara T."/>
            <person name="Kohda N."/>
        </authorList>
    </citation>
    <scope>NUCLEOTIDE SEQUENCE</scope>
    <source>
        <strain evidence="2">WON2089</strain>
    </source>
</reference>
<gene>
    <name evidence="2" type="ORF">Abiwalacus_20080</name>
</gene>
<protein>
    <submittedName>
        <fullName evidence="2">Uncharacterized protein</fullName>
    </submittedName>
</protein>
<dbReference type="Proteomes" id="UP001062263">
    <property type="component" value="Chromosome"/>
</dbReference>
<evidence type="ECO:0000256" key="1">
    <source>
        <dbReference type="SAM" id="MobiDB-lite"/>
    </source>
</evidence>
<dbReference type="RefSeq" id="WP_067573267.1">
    <property type="nucleotide sequence ID" value="NZ_AP025943.1"/>
</dbReference>
<name>A0ABM7ZI61_9BACT</name>
<keyword evidence="3" id="KW-1185">Reference proteome</keyword>
<evidence type="ECO:0000313" key="3">
    <source>
        <dbReference type="Proteomes" id="UP001062263"/>
    </source>
</evidence>
<accession>A0ABM7ZI61</accession>
<dbReference type="EMBL" id="AP025943">
    <property type="protein sequence ID" value="BDL44434.1"/>
    <property type="molecule type" value="Genomic_DNA"/>
</dbReference>
<proteinExistence type="predicted"/>
<organism evidence="2 3">
    <name type="scientific">Akkermansia biwaensis</name>
    <dbReference type="NCBI Taxonomy" id="2946555"/>
    <lineage>
        <taxon>Bacteria</taxon>
        <taxon>Pseudomonadati</taxon>
        <taxon>Verrucomicrobiota</taxon>
        <taxon>Verrucomicrobiia</taxon>
        <taxon>Verrucomicrobiales</taxon>
        <taxon>Akkermansiaceae</taxon>
        <taxon>Akkermansia</taxon>
    </lineage>
</organism>